<feature type="chain" id="PRO_5027096562" evidence="1">
    <location>
        <begin position="35"/>
        <end position="314"/>
    </location>
</feature>
<accession>A0A6P1ZBC8</accession>
<feature type="domain" description="Transglycosylase SLT" evidence="2">
    <location>
        <begin position="45"/>
        <end position="292"/>
    </location>
</feature>
<evidence type="ECO:0000259" key="2">
    <source>
        <dbReference type="Pfam" id="PF13406"/>
    </source>
</evidence>
<evidence type="ECO:0000313" key="4">
    <source>
        <dbReference type="Proteomes" id="UP000434052"/>
    </source>
</evidence>
<dbReference type="CDD" id="cd13399">
    <property type="entry name" value="Slt35-like"/>
    <property type="match status" value="1"/>
</dbReference>
<dbReference type="InterPro" id="IPR031304">
    <property type="entry name" value="SLT_2"/>
</dbReference>
<feature type="signal peptide" evidence="1">
    <location>
        <begin position="1"/>
        <end position="34"/>
    </location>
</feature>
<protein>
    <submittedName>
        <fullName evidence="3">Murein transglycosylase</fullName>
    </submittedName>
</protein>
<dbReference type="GO" id="GO:0009253">
    <property type="term" value="P:peptidoglycan catabolic process"/>
    <property type="evidence" value="ECO:0007669"/>
    <property type="project" value="TreeGrafter"/>
</dbReference>
<sequence length="314" mass="35005">MVTHTARHGSGWTAAAVAGLLLTTLVLTPQHAQAAGNVPPRWQPLAQRLVDEGVSNELVMALFSRSDVIYKSEYMGKKIRALYRIKYDKHKPPARAQERPGRRDKRTIYDVHLTPDRLAAIRLFCVEYQGALQHVEKQYGTPPELVMAILVVETRLGEYLGVQSAFNALASMAAARSLDDIGGFVPDSLTPEQKKYLTERMDDKSDWALKQLKALIRFATTNKLDPVSMPGSIYGAIGLCQFMPATALECGVDGDGDGRVDLYDPADAVHSVGFFLRRAGWKSGLSQKKRVKVIRRYNNDEFYARTVLRIATRL</sequence>
<dbReference type="Pfam" id="PF13406">
    <property type="entry name" value="SLT_2"/>
    <property type="match status" value="1"/>
</dbReference>
<dbReference type="InterPro" id="IPR023346">
    <property type="entry name" value="Lysozyme-like_dom_sf"/>
</dbReference>
<name>A0A6P1ZBC8_9BACT</name>
<dbReference type="InterPro" id="IPR043426">
    <property type="entry name" value="MltB-like"/>
</dbReference>
<dbReference type="OrthoDB" id="9772911at2"/>
<dbReference type="Gene3D" id="1.10.8.350">
    <property type="entry name" value="Bacterial muramidase"/>
    <property type="match status" value="1"/>
</dbReference>
<evidence type="ECO:0000313" key="3">
    <source>
        <dbReference type="EMBL" id="TVM30686.1"/>
    </source>
</evidence>
<dbReference type="SUPFAM" id="SSF53955">
    <property type="entry name" value="Lysozyme-like"/>
    <property type="match status" value="1"/>
</dbReference>
<reference evidence="3 4" key="1">
    <citation type="submission" date="2018-06" db="EMBL/GenBank/DDBJ databases">
        <title>Complete genome of Desulfovibrio marinus P48SEP.</title>
        <authorList>
            <person name="Crispim J.S."/>
            <person name="Vidigal P.M.P."/>
            <person name="Silva L.C.F."/>
            <person name="Araujo L.C."/>
            <person name="Laguardia C.N."/>
            <person name="Dias R.S."/>
            <person name="Sousa M.P."/>
            <person name="Paula S.O."/>
            <person name="Silva C."/>
        </authorList>
    </citation>
    <scope>NUCLEOTIDE SEQUENCE [LARGE SCALE GENOMIC DNA]</scope>
    <source>
        <strain evidence="3 4">P48SEP</strain>
    </source>
</reference>
<dbReference type="Proteomes" id="UP000434052">
    <property type="component" value="Unassembled WGS sequence"/>
</dbReference>
<proteinExistence type="predicted"/>
<keyword evidence="1" id="KW-0732">Signal</keyword>
<comment type="caution">
    <text evidence="3">The sequence shown here is derived from an EMBL/GenBank/DDBJ whole genome shotgun (WGS) entry which is preliminary data.</text>
</comment>
<dbReference type="EMBL" id="QMIF01000020">
    <property type="protein sequence ID" value="TVM30686.1"/>
    <property type="molecule type" value="Genomic_DNA"/>
</dbReference>
<dbReference type="PANTHER" id="PTHR30163:SF9">
    <property type="entry name" value="MEMBRANE-BOUND LYTIC MUREIN TRANSGLYCOSYLASE B"/>
    <property type="match status" value="1"/>
</dbReference>
<organism evidence="3 4">
    <name type="scientific">Oceanidesulfovibrio marinus</name>
    <dbReference type="NCBI Taxonomy" id="370038"/>
    <lineage>
        <taxon>Bacteria</taxon>
        <taxon>Pseudomonadati</taxon>
        <taxon>Thermodesulfobacteriota</taxon>
        <taxon>Desulfovibrionia</taxon>
        <taxon>Desulfovibrionales</taxon>
        <taxon>Desulfovibrionaceae</taxon>
        <taxon>Oceanidesulfovibrio</taxon>
    </lineage>
</organism>
<dbReference type="AlphaFoldDB" id="A0A6P1ZBC8"/>
<dbReference type="GO" id="GO:0008933">
    <property type="term" value="F:peptidoglycan lytic transglycosylase activity"/>
    <property type="evidence" value="ECO:0007669"/>
    <property type="project" value="TreeGrafter"/>
</dbReference>
<evidence type="ECO:0000256" key="1">
    <source>
        <dbReference type="SAM" id="SignalP"/>
    </source>
</evidence>
<dbReference type="PANTHER" id="PTHR30163">
    <property type="entry name" value="MEMBRANE-BOUND LYTIC MUREIN TRANSGLYCOSYLASE B"/>
    <property type="match status" value="1"/>
</dbReference>
<gene>
    <name evidence="3" type="ORF">DQK91_20215</name>
</gene>